<keyword evidence="2 8" id="KW-0808">Transferase</keyword>
<feature type="binding site" evidence="8">
    <location>
        <position position="339"/>
    </location>
    <ligand>
        <name>Mg(2+)</name>
        <dbReference type="ChEBI" id="CHEBI:18420"/>
    </ligand>
</feature>
<comment type="catalytic activity">
    <reaction evidence="8">
        <text>L-seryl-[protein] + UTP = O-(5'-uridylyl)-L-seryl-[protein] + diphosphate</text>
        <dbReference type="Rhea" id="RHEA:64604"/>
        <dbReference type="Rhea" id="RHEA-COMP:9863"/>
        <dbReference type="Rhea" id="RHEA-COMP:16635"/>
        <dbReference type="ChEBI" id="CHEBI:29999"/>
        <dbReference type="ChEBI" id="CHEBI:33019"/>
        <dbReference type="ChEBI" id="CHEBI:46398"/>
        <dbReference type="ChEBI" id="CHEBI:156051"/>
    </reaction>
</comment>
<evidence type="ECO:0000256" key="6">
    <source>
        <dbReference type="ARBA" id="ARBA00022840"/>
    </source>
</evidence>
<keyword evidence="3 8" id="KW-0548">Nucleotidyltransferase</keyword>
<comment type="catalytic activity">
    <reaction evidence="8">
        <text>L-tyrosyl-[protein] + ATP = O-(5'-adenylyl)-L-tyrosyl-[protein] + diphosphate</text>
        <dbReference type="Rhea" id="RHEA:54288"/>
        <dbReference type="Rhea" id="RHEA-COMP:10136"/>
        <dbReference type="Rhea" id="RHEA-COMP:13846"/>
        <dbReference type="ChEBI" id="CHEBI:30616"/>
        <dbReference type="ChEBI" id="CHEBI:33019"/>
        <dbReference type="ChEBI" id="CHEBI:46858"/>
        <dbReference type="ChEBI" id="CHEBI:83624"/>
        <dbReference type="EC" id="2.7.7.108"/>
    </reaction>
</comment>
<sequence length="606" mass="68601">MQRGSSRSTRTKNRAMTNRLFQETSPTVATLDDLAKLANYSLMDTLNCDPDAKASGADHAPRQVFTGHYVPVNPTPIKDPEYVAHSKNFFRELGFADSMAQSADFVRMFSGDISHVPEPMGKVGWACGYALSIFGTEYYQQCPFQTGNGYGDGRAVSVLEAVINGRRWEMQLKGGGRTPYCRDADGRAVLRSSVREFLAQEHMHALGVPTSRSLSLYVSKTEKVKRPWYSEGSHSKDPDMLISEAVAISTRVAPSFIRVGQLELFGRRARKKEHPKAMEELEKIVLHSIDREYGAVIDKKLTTAEKVVLLAREFRSRLTSLVANWIRVGYCQGNFNSDNCAAGGFTLDYGPFGFCDMFNPHYQPWTGGGHHFSFLNQPEAAERNFHMFWTALRPLLTSHQDYLRQLDEIRSGFSKVMQAQMEKMWAAKLGLGIFHASLFSELETLMVQTPVDYTIFFRELSMVPDDIGPLKKGFYKDSKRAMASMHPTYETDPEGMEKRWSEWLTKWKSLIGSASTTDANAAPPRSREELSRQMKLVNPKYSLREWFVVPAYQQAIAGNYSLVRELQEVMTQPYAEQSKDVEGKYYRLKPSEFFEVGGLSYYSCSS</sequence>
<evidence type="ECO:0000256" key="4">
    <source>
        <dbReference type="ARBA" id="ARBA00022723"/>
    </source>
</evidence>
<dbReference type="Proteomes" id="UP000219335">
    <property type="component" value="Unassembled WGS sequence"/>
</dbReference>
<organism evidence="9 10">
    <name type="scientific">Nitrosomonas ureae</name>
    <dbReference type="NCBI Taxonomy" id="44577"/>
    <lineage>
        <taxon>Bacteria</taxon>
        <taxon>Pseudomonadati</taxon>
        <taxon>Pseudomonadota</taxon>
        <taxon>Betaproteobacteria</taxon>
        <taxon>Nitrosomonadales</taxon>
        <taxon>Nitrosomonadaceae</taxon>
        <taxon>Nitrosomonas</taxon>
    </lineage>
</organism>
<dbReference type="EC" id="2.7.7.-" evidence="8"/>
<name>A0A286AMD3_9PROT</name>
<comment type="catalytic activity">
    <reaction evidence="8">
        <text>L-seryl-[protein] + ATP = 3-O-(5'-adenylyl)-L-seryl-[protein] + diphosphate</text>
        <dbReference type="Rhea" id="RHEA:58120"/>
        <dbReference type="Rhea" id="RHEA-COMP:9863"/>
        <dbReference type="Rhea" id="RHEA-COMP:15073"/>
        <dbReference type="ChEBI" id="CHEBI:29999"/>
        <dbReference type="ChEBI" id="CHEBI:30616"/>
        <dbReference type="ChEBI" id="CHEBI:33019"/>
        <dbReference type="ChEBI" id="CHEBI:142516"/>
        <dbReference type="EC" id="2.7.7.108"/>
    </reaction>
</comment>
<proteinExistence type="inferred from homology"/>
<keyword evidence="6 8" id="KW-0067">ATP-binding</keyword>
<feature type="binding site" evidence="8">
    <location>
        <position position="348"/>
    </location>
    <ligand>
        <name>ATP</name>
        <dbReference type="ChEBI" id="CHEBI:30616"/>
    </ligand>
</feature>
<evidence type="ECO:0000313" key="10">
    <source>
        <dbReference type="Proteomes" id="UP000219335"/>
    </source>
</evidence>
<evidence type="ECO:0000256" key="1">
    <source>
        <dbReference type="ARBA" id="ARBA00009747"/>
    </source>
</evidence>
<evidence type="ECO:0000256" key="7">
    <source>
        <dbReference type="ARBA" id="ARBA00022842"/>
    </source>
</evidence>
<feature type="binding site" evidence="8">
    <location>
        <position position="258"/>
    </location>
    <ligand>
        <name>ATP</name>
        <dbReference type="ChEBI" id="CHEBI:30616"/>
    </ligand>
</feature>
<feature type="binding site" evidence="8">
    <location>
        <position position="251"/>
    </location>
    <ligand>
        <name>ATP</name>
        <dbReference type="ChEBI" id="CHEBI:30616"/>
    </ligand>
</feature>
<gene>
    <name evidence="8" type="primary">ydiU</name>
    <name evidence="8" type="synonym">selO</name>
    <name evidence="9" type="ORF">SAMN06297164_3665</name>
</gene>
<dbReference type="HAMAP" id="MF_00692">
    <property type="entry name" value="SelO"/>
    <property type="match status" value="1"/>
</dbReference>
<comment type="similarity">
    <text evidence="1 8">Belongs to the SELO family.</text>
</comment>
<dbReference type="GO" id="GO:0005524">
    <property type="term" value="F:ATP binding"/>
    <property type="evidence" value="ECO:0007669"/>
    <property type="project" value="UniProtKB-UniRule"/>
</dbReference>
<comment type="cofactor">
    <cofactor evidence="8">
        <name>Mg(2+)</name>
        <dbReference type="ChEBI" id="CHEBI:18420"/>
    </cofactor>
    <cofactor evidence="8">
        <name>Mn(2+)</name>
        <dbReference type="ChEBI" id="CHEBI:29035"/>
    </cofactor>
</comment>
<keyword evidence="8" id="KW-0464">Manganese</keyword>
<dbReference type="PANTHER" id="PTHR32057">
    <property type="entry name" value="PROTEIN ADENYLYLTRANSFERASE SELO, MITOCHONDRIAL"/>
    <property type="match status" value="1"/>
</dbReference>
<comment type="catalytic activity">
    <reaction evidence="8">
        <text>L-threonyl-[protein] + ATP = 3-O-(5'-adenylyl)-L-threonyl-[protein] + diphosphate</text>
        <dbReference type="Rhea" id="RHEA:54292"/>
        <dbReference type="Rhea" id="RHEA-COMP:11060"/>
        <dbReference type="Rhea" id="RHEA-COMP:13847"/>
        <dbReference type="ChEBI" id="CHEBI:30013"/>
        <dbReference type="ChEBI" id="CHEBI:30616"/>
        <dbReference type="ChEBI" id="CHEBI:33019"/>
        <dbReference type="ChEBI" id="CHEBI:138113"/>
        <dbReference type="EC" id="2.7.7.108"/>
    </reaction>
</comment>
<keyword evidence="7 8" id="KW-0460">Magnesium</keyword>
<evidence type="ECO:0000313" key="9">
    <source>
        <dbReference type="EMBL" id="SOD23042.1"/>
    </source>
</evidence>
<protein>
    <recommendedName>
        <fullName evidence="8">Protein nucleotidyltransferase YdiU</fullName>
        <ecNumber evidence="8">2.7.7.-</ecNumber>
    </recommendedName>
    <alternativeName>
        <fullName evidence="8">Protein adenylyltransferase YdiU</fullName>
        <ecNumber evidence="8">2.7.7.108</ecNumber>
    </alternativeName>
    <alternativeName>
        <fullName evidence="8">Protein uridylyltransferase YdiU</fullName>
        <ecNumber evidence="8">2.7.7.-</ecNumber>
    </alternativeName>
</protein>
<feature type="binding site" evidence="8">
    <location>
        <position position="185"/>
    </location>
    <ligand>
        <name>ATP</name>
        <dbReference type="ChEBI" id="CHEBI:30616"/>
    </ligand>
</feature>
<dbReference type="EMBL" id="OCMU01000005">
    <property type="protein sequence ID" value="SOD23042.1"/>
    <property type="molecule type" value="Genomic_DNA"/>
</dbReference>
<comment type="catalytic activity">
    <reaction evidence="8">
        <text>L-histidyl-[protein] + UTP = N(tele)-(5'-uridylyl)-L-histidyl-[protein] + diphosphate</text>
        <dbReference type="Rhea" id="RHEA:83891"/>
        <dbReference type="Rhea" id="RHEA-COMP:9745"/>
        <dbReference type="Rhea" id="RHEA-COMP:20239"/>
        <dbReference type="ChEBI" id="CHEBI:29979"/>
        <dbReference type="ChEBI" id="CHEBI:33019"/>
        <dbReference type="ChEBI" id="CHEBI:46398"/>
        <dbReference type="ChEBI" id="CHEBI:233474"/>
    </reaction>
</comment>
<feature type="active site" description="Proton acceptor" evidence="8">
    <location>
        <position position="338"/>
    </location>
</feature>
<evidence type="ECO:0000256" key="3">
    <source>
        <dbReference type="ARBA" id="ARBA00022695"/>
    </source>
</evidence>
<keyword evidence="5 8" id="KW-0547">Nucleotide-binding</keyword>
<dbReference type="GO" id="GO:0000287">
    <property type="term" value="F:magnesium ion binding"/>
    <property type="evidence" value="ECO:0007669"/>
    <property type="project" value="UniProtKB-UniRule"/>
</dbReference>
<dbReference type="InterPro" id="IPR003846">
    <property type="entry name" value="SelO"/>
</dbReference>
<dbReference type="Pfam" id="PF02696">
    <property type="entry name" value="SelO"/>
    <property type="match status" value="1"/>
</dbReference>
<keyword evidence="4 8" id="KW-0479">Metal-binding</keyword>
<comment type="catalytic activity">
    <reaction evidence="8">
        <text>L-tyrosyl-[protein] + UTP = O-(5'-uridylyl)-L-tyrosyl-[protein] + diphosphate</text>
        <dbReference type="Rhea" id="RHEA:83887"/>
        <dbReference type="Rhea" id="RHEA-COMP:10136"/>
        <dbReference type="Rhea" id="RHEA-COMP:20238"/>
        <dbReference type="ChEBI" id="CHEBI:33019"/>
        <dbReference type="ChEBI" id="CHEBI:46398"/>
        <dbReference type="ChEBI" id="CHEBI:46858"/>
        <dbReference type="ChEBI" id="CHEBI:90602"/>
    </reaction>
</comment>
<feature type="binding site" evidence="8">
    <location>
        <position position="186"/>
    </location>
    <ligand>
        <name>ATP</name>
        <dbReference type="ChEBI" id="CHEBI:30616"/>
    </ligand>
</feature>
<feature type="binding site" evidence="8">
    <location>
        <position position="154"/>
    </location>
    <ligand>
        <name>ATP</name>
        <dbReference type="ChEBI" id="CHEBI:30616"/>
    </ligand>
</feature>
<evidence type="ECO:0000256" key="8">
    <source>
        <dbReference type="HAMAP-Rule" id="MF_00692"/>
    </source>
</evidence>
<feature type="binding site" evidence="8">
    <location>
        <position position="151"/>
    </location>
    <ligand>
        <name>ATP</name>
        <dbReference type="ChEBI" id="CHEBI:30616"/>
    </ligand>
</feature>
<dbReference type="GO" id="GO:0070733">
    <property type="term" value="F:AMPylase activity"/>
    <property type="evidence" value="ECO:0007669"/>
    <property type="project" value="UniProtKB-EC"/>
</dbReference>
<accession>A0A286AMD3</accession>
<dbReference type="GO" id="GO:0030145">
    <property type="term" value="F:manganese ion binding"/>
    <property type="evidence" value="ECO:0007669"/>
    <property type="project" value="UniProtKB-UniRule"/>
</dbReference>
<dbReference type="AlphaFoldDB" id="A0A286AMD3"/>
<dbReference type="PANTHER" id="PTHR32057:SF14">
    <property type="entry name" value="PROTEIN ADENYLYLTRANSFERASE SELO, MITOCHONDRIAL"/>
    <property type="match status" value="1"/>
</dbReference>
<feature type="binding site" evidence="8">
    <location>
        <position position="348"/>
    </location>
    <ligand>
        <name>Mg(2+)</name>
        <dbReference type="ChEBI" id="CHEBI:18420"/>
    </ligand>
</feature>
<evidence type="ECO:0000256" key="5">
    <source>
        <dbReference type="ARBA" id="ARBA00022741"/>
    </source>
</evidence>
<feature type="binding site" evidence="8">
    <location>
        <position position="173"/>
    </location>
    <ligand>
        <name>ATP</name>
        <dbReference type="ChEBI" id="CHEBI:30616"/>
    </ligand>
</feature>
<reference evidence="9 10" key="1">
    <citation type="submission" date="2017-09" db="EMBL/GenBank/DDBJ databases">
        <authorList>
            <person name="Ehlers B."/>
            <person name="Leendertz F.H."/>
        </authorList>
    </citation>
    <scope>NUCLEOTIDE SEQUENCE [LARGE SCALE GENOMIC DNA]</scope>
    <source>
        <strain evidence="9 10">Nm42</strain>
    </source>
</reference>
<comment type="function">
    <text evidence="8">Nucleotidyltransferase involved in the post-translational modification of proteins. It can catalyze the addition of adenosine monophosphate (AMP) or uridine monophosphate (UMP) to a protein, resulting in modifications known as AMPylation and UMPylation.</text>
</comment>
<dbReference type="EC" id="2.7.7.108" evidence="8"/>
<feature type="binding site" evidence="8">
    <location>
        <position position="153"/>
    </location>
    <ligand>
        <name>ATP</name>
        <dbReference type="ChEBI" id="CHEBI:30616"/>
    </ligand>
</feature>
<evidence type="ECO:0000256" key="2">
    <source>
        <dbReference type="ARBA" id="ARBA00022679"/>
    </source>
</evidence>